<gene>
    <name evidence="2" type="ORF">PMAYCL1PPCAC_01331</name>
</gene>
<dbReference type="SUPFAM" id="SSF90257">
    <property type="entry name" value="Myosin rod fragments"/>
    <property type="match status" value="1"/>
</dbReference>
<evidence type="ECO:0000313" key="3">
    <source>
        <dbReference type="Proteomes" id="UP001328107"/>
    </source>
</evidence>
<comment type="caution">
    <text evidence="2">The sequence shown here is derived from an EMBL/GenBank/DDBJ whole genome shotgun (WGS) entry which is preliminary data.</text>
</comment>
<dbReference type="Proteomes" id="UP001328107">
    <property type="component" value="Unassembled WGS sequence"/>
</dbReference>
<sequence>MADSLTTVAELQEKLAKSDRLKKKAIRIAGMYQERMEYLGKLMDNKSRLVQETIKDKEGLEKKMTDLTKDLEEERRRTSEKNRLLDASETEKEELRMRMREAEQLVDQATSELLMHRGLCVRRDEEGDRNEGDIEDKKSKLVMEMMKEKEELQKKMIELMNEL</sequence>
<keyword evidence="3" id="KW-1185">Reference proteome</keyword>
<dbReference type="AlphaFoldDB" id="A0AAN4Z226"/>
<name>A0AAN4Z226_9BILA</name>
<organism evidence="2 3">
    <name type="scientific">Pristionchus mayeri</name>
    <dbReference type="NCBI Taxonomy" id="1317129"/>
    <lineage>
        <taxon>Eukaryota</taxon>
        <taxon>Metazoa</taxon>
        <taxon>Ecdysozoa</taxon>
        <taxon>Nematoda</taxon>
        <taxon>Chromadorea</taxon>
        <taxon>Rhabditida</taxon>
        <taxon>Rhabditina</taxon>
        <taxon>Diplogasteromorpha</taxon>
        <taxon>Diplogasteroidea</taxon>
        <taxon>Neodiplogasteridae</taxon>
        <taxon>Pristionchus</taxon>
    </lineage>
</organism>
<accession>A0AAN4Z226</accession>
<proteinExistence type="predicted"/>
<feature type="region of interest" description="Disordered" evidence="1">
    <location>
        <begin position="67"/>
        <end position="93"/>
    </location>
</feature>
<feature type="non-terminal residue" evidence="2">
    <location>
        <position position="163"/>
    </location>
</feature>
<dbReference type="EMBL" id="BTRK01000001">
    <property type="protein sequence ID" value="GMR31136.1"/>
    <property type="molecule type" value="Genomic_DNA"/>
</dbReference>
<evidence type="ECO:0000256" key="1">
    <source>
        <dbReference type="SAM" id="MobiDB-lite"/>
    </source>
</evidence>
<evidence type="ECO:0000313" key="2">
    <source>
        <dbReference type="EMBL" id="GMR31136.1"/>
    </source>
</evidence>
<protein>
    <submittedName>
        <fullName evidence="2">Uncharacterized protein</fullName>
    </submittedName>
</protein>
<reference evidence="3" key="1">
    <citation type="submission" date="2022-10" db="EMBL/GenBank/DDBJ databases">
        <title>Genome assembly of Pristionchus species.</title>
        <authorList>
            <person name="Yoshida K."/>
            <person name="Sommer R.J."/>
        </authorList>
    </citation>
    <scope>NUCLEOTIDE SEQUENCE [LARGE SCALE GENOMIC DNA]</scope>
    <source>
        <strain evidence="3">RS5460</strain>
    </source>
</reference>